<sequence>MGSGGEYPASERPQQADVAARAGVSLATVDRVLNRRKGVKERTRQRVLEAARELGFLSETEEARLGNARPLNIVVLLPAGSNPYLRLLGERLRARLERTGADGPALRCFFIESFSAQALAEALRRNAGWADGIAFFAIEHPVVREAAAEVAATGTRLVSIVSDLGSVPGIPHVGLDNRAVGRTAGLLIGRLSGGRAGAVALVAGSRHYRAHSEREAGFLSIQEELFPQMRVHGMREGHDDAAENYRHTLALLDQVPDLVGIYNVGGSSGGITRALREQGRQEVIFIGHGLTQDTRKAVLEGTMDAIFDQDPDTLLDRAVACLNDPATTARPLKLDIYFSENLP</sequence>
<dbReference type="GO" id="GO:0003700">
    <property type="term" value="F:DNA-binding transcription factor activity"/>
    <property type="evidence" value="ECO:0007669"/>
    <property type="project" value="TreeGrafter"/>
</dbReference>
<dbReference type="PANTHER" id="PTHR30146">
    <property type="entry name" value="LACI-RELATED TRANSCRIPTIONAL REPRESSOR"/>
    <property type="match status" value="1"/>
</dbReference>
<dbReference type="InterPro" id="IPR000843">
    <property type="entry name" value="HTH_LacI"/>
</dbReference>
<gene>
    <name evidence="5" type="ORF">R2601_20611</name>
</gene>
<dbReference type="Gene3D" id="3.40.50.2300">
    <property type="match status" value="1"/>
</dbReference>
<dbReference type="CDD" id="cd06307">
    <property type="entry name" value="PBP1_sugar_binding"/>
    <property type="match status" value="1"/>
</dbReference>
<keyword evidence="1" id="KW-0805">Transcription regulation</keyword>
<dbReference type="PANTHER" id="PTHR30146:SF152">
    <property type="entry name" value="TRANSCRIPTIONAL REGULATORY PROTEIN"/>
    <property type="match status" value="1"/>
</dbReference>
<dbReference type="Pfam" id="PF13407">
    <property type="entry name" value="Peripla_BP_4"/>
    <property type="match status" value="1"/>
</dbReference>
<dbReference type="OrthoDB" id="9805774at2"/>
<dbReference type="PROSITE" id="PS50932">
    <property type="entry name" value="HTH_LACI_2"/>
    <property type="match status" value="1"/>
</dbReference>
<accession>Q0FNQ7</accession>
<evidence type="ECO:0000256" key="2">
    <source>
        <dbReference type="ARBA" id="ARBA00023125"/>
    </source>
</evidence>
<evidence type="ECO:0000259" key="4">
    <source>
        <dbReference type="PROSITE" id="PS50932"/>
    </source>
</evidence>
<name>Q0FNQ7_SALBH</name>
<evidence type="ECO:0000256" key="3">
    <source>
        <dbReference type="ARBA" id="ARBA00023163"/>
    </source>
</evidence>
<keyword evidence="6" id="KW-1185">Reference proteome</keyword>
<dbReference type="eggNOG" id="COG1879">
    <property type="taxonomic scope" value="Bacteria"/>
</dbReference>
<evidence type="ECO:0000313" key="6">
    <source>
        <dbReference type="Proteomes" id="UP000006230"/>
    </source>
</evidence>
<dbReference type="SUPFAM" id="SSF53822">
    <property type="entry name" value="Periplasmic binding protein-like I"/>
    <property type="match status" value="1"/>
</dbReference>
<dbReference type="HOGENOM" id="CLU_037628_0_0_5"/>
<dbReference type="GO" id="GO:0000976">
    <property type="term" value="F:transcription cis-regulatory region binding"/>
    <property type="evidence" value="ECO:0007669"/>
    <property type="project" value="TreeGrafter"/>
</dbReference>
<dbReference type="InterPro" id="IPR025997">
    <property type="entry name" value="SBP_2_dom"/>
</dbReference>
<keyword evidence="2" id="KW-0238">DNA-binding</keyword>
<organism evidence="5 6">
    <name type="scientific">Salipiger bermudensis (strain DSM 26914 / JCM 13377 / KCTC 12554 / HTCC2601)</name>
    <name type="common">Pelagibaca bermudensis</name>
    <dbReference type="NCBI Taxonomy" id="314265"/>
    <lineage>
        <taxon>Bacteria</taxon>
        <taxon>Pseudomonadati</taxon>
        <taxon>Pseudomonadota</taxon>
        <taxon>Alphaproteobacteria</taxon>
        <taxon>Rhodobacterales</taxon>
        <taxon>Roseobacteraceae</taxon>
        <taxon>Salipiger</taxon>
    </lineage>
</organism>
<keyword evidence="3" id="KW-0804">Transcription</keyword>
<dbReference type="RefSeq" id="WP_007798981.1">
    <property type="nucleotide sequence ID" value="NZ_DS022276.1"/>
</dbReference>
<proteinExistence type="predicted"/>
<dbReference type="SMART" id="SM00354">
    <property type="entry name" value="HTH_LACI"/>
    <property type="match status" value="1"/>
</dbReference>
<evidence type="ECO:0000313" key="5">
    <source>
        <dbReference type="EMBL" id="EAU45848.1"/>
    </source>
</evidence>
<dbReference type="InterPro" id="IPR028082">
    <property type="entry name" value="Peripla_BP_I"/>
</dbReference>
<protein>
    <recommendedName>
        <fullName evidence="4">HTH lacI-type domain-containing protein</fullName>
    </recommendedName>
</protein>
<dbReference type="Proteomes" id="UP000006230">
    <property type="component" value="Unassembled WGS sequence"/>
</dbReference>
<dbReference type="SUPFAM" id="SSF47413">
    <property type="entry name" value="lambda repressor-like DNA-binding domains"/>
    <property type="match status" value="1"/>
</dbReference>
<dbReference type="AlphaFoldDB" id="Q0FNQ7"/>
<dbReference type="Gene3D" id="1.10.260.40">
    <property type="entry name" value="lambda repressor-like DNA-binding domains"/>
    <property type="match status" value="1"/>
</dbReference>
<feature type="domain" description="HTH lacI-type" evidence="4">
    <location>
        <begin position="13"/>
        <end position="56"/>
    </location>
</feature>
<reference evidence="5 6" key="1">
    <citation type="journal article" date="2010" name="J. Bacteriol.">
        <title>Genome sequences of Pelagibaca bermudensis HTCC2601T and Maritimibacter alkaliphilus HTCC2654T, the type strains of two marine Roseobacter genera.</title>
        <authorList>
            <person name="Thrash J.C."/>
            <person name="Cho J.C."/>
            <person name="Ferriera S."/>
            <person name="Johnson J."/>
            <person name="Vergin K.L."/>
            <person name="Giovannoni S.J."/>
        </authorList>
    </citation>
    <scope>NUCLEOTIDE SEQUENCE [LARGE SCALE GENOMIC DNA]</scope>
    <source>
        <strain evidence="6">DSM 26914 / JCM 13377 / KCTC 12554 / HTCC2601</strain>
    </source>
</reference>
<comment type="caution">
    <text evidence="5">The sequence shown here is derived from an EMBL/GenBank/DDBJ whole genome shotgun (WGS) entry which is preliminary data.</text>
</comment>
<dbReference type="CDD" id="cd01392">
    <property type="entry name" value="HTH_LacI"/>
    <property type="match status" value="1"/>
</dbReference>
<evidence type="ECO:0000256" key="1">
    <source>
        <dbReference type="ARBA" id="ARBA00023015"/>
    </source>
</evidence>
<dbReference type="STRING" id="314265.R2601_20611"/>
<dbReference type="Pfam" id="PF00356">
    <property type="entry name" value="LacI"/>
    <property type="match status" value="1"/>
</dbReference>
<dbReference type="EMBL" id="AATQ01000021">
    <property type="protein sequence ID" value="EAU45848.1"/>
    <property type="molecule type" value="Genomic_DNA"/>
</dbReference>
<dbReference type="InterPro" id="IPR010982">
    <property type="entry name" value="Lambda_DNA-bd_dom_sf"/>
</dbReference>